<dbReference type="EC" id="3.2.1.22" evidence="2"/>
<dbReference type="InterPro" id="IPR000111">
    <property type="entry name" value="Glyco_hydro_27/36_CS"/>
</dbReference>
<dbReference type="Pfam" id="PF16875">
    <property type="entry name" value="Glyco_hydro_36N"/>
    <property type="match status" value="1"/>
</dbReference>
<dbReference type="InterPro" id="IPR017853">
    <property type="entry name" value="GH"/>
</dbReference>
<dbReference type="EMBL" id="JAUCGQ010000003">
    <property type="protein sequence ID" value="MDM7856399.1"/>
    <property type="molecule type" value="Genomic_DNA"/>
</dbReference>
<dbReference type="InterPro" id="IPR013785">
    <property type="entry name" value="Aldolase_TIM"/>
</dbReference>
<keyword evidence="4 7" id="KW-0326">Glycosidase</keyword>
<keyword evidence="3 7" id="KW-0378">Hydrolase</keyword>
<dbReference type="CDD" id="cd14791">
    <property type="entry name" value="GH36"/>
    <property type="match status" value="1"/>
</dbReference>
<dbReference type="RefSeq" id="WP_289456564.1">
    <property type="nucleotide sequence ID" value="NZ_JAUCGQ010000003.1"/>
</dbReference>
<name>A0ABT7SK48_9CELL</name>
<dbReference type="Proteomes" id="UP001529338">
    <property type="component" value="Unassembled WGS sequence"/>
</dbReference>
<organism evidence="7 8">
    <name type="scientific">Cellulomonas alba</name>
    <dbReference type="NCBI Taxonomy" id="3053467"/>
    <lineage>
        <taxon>Bacteria</taxon>
        <taxon>Bacillati</taxon>
        <taxon>Actinomycetota</taxon>
        <taxon>Actinomycetes</taxon>
        <taxon>Micrococcales</taxon>
        <taxon>Cellulomonadaceae</taxon>
        <taxon>Cellulomonas</taxon>
    </lineage>
</organism>
<evidence type="ECO:0000259" key="6">
    <source>
        <dbReference type="Pfam" id="PF16875"/>
    </source>
</evidence>
<accession>A0ABT7SK48</accession>
<dbReference type="Gene3D" id="3.20.20.70">
    <property type="entry name" value="Aldolase class I"/>
    <property type="match status" value="1"/>
</dbReference>
<evidence type="ECO:0000313" key="7">
    <source>
        <dbReference type="EMBL" id="MDM7856399.1"/>
    </source>
</evidence>
<dbReference type="Gene3D" id="2.70.98.60">
    <property type="entry name" value="alpha-galactosidase from lactobacil brevis"/>
    <property type="match status" value="1"/>
</dbReference>
<dbReference type="SUPFAM" id="SSF51445">
    <property type="entry name" value="(Trans)glycosidases"/>
    <property type="match status" value="1"/>
</dbReference>
<dbReference type="InterPro" id="IPR002252">
    <property type="entry name" value="Glyco_hydro_36"/>
</dbReference>
<evidence type="ECO:0000256" key="3">
    <source>
        <dbReference type="ARBA" id="ARBA00022801"/>
    </source>
</evidence>
<evidence type="ECO:0000256" key="4">
    <source>
        <dbReference type="ARBA" id="ARBA00023295"/>
    </source>
</evidence>
<dbReference type="InterPro" id="IPR031705">
    <property type="entry name" value="Glyco_hydro_36_C"/>
</dbReference>
<evidence type="ECO:0000313" key="8">
    <source>
        <dbReference type="Proteomes" id="UP001529338"/>
    </source>
</evidence>
<feature type="domain" description="Glycosyl hydrolase family 36 C-terminal" evidence="5">
    <location>
        <begin position="620"/>
        <end position="710"/>
    </location>
</feature>
<sequence>MTPPGVRHLVLSRDGCSVVLSVPVTGLPAVLHWGADLGALGAEALDALECATSRQTAPGTLDTAWRLSLLPQEGDGWSGRPGLLLARDGRPVFPRWRVSDVDHSQDDACVRITATSDGLVLRSRLAVGAGGLVEVAHEVTNTGGGLVEVVHVEATLPVPKTADRLTSFGGRWSQEKAPTTMAMPSGAWSRETRRGRAGHDQPWVTFATEGEPLSTTGQVWAVHLGWSADMRHRCDRVSEHVTLLGAGELLRPHELHLAAGETYRTPTAYFAWSDAGLDGVSARFHAWVRAREQHPRSTRPLVLNVWEAVYFDHDPTRLEALARRAAQVGVERFVVDDGWFLGRRDDTSSLGDWVVDPVQYPDGMEPLADLVHGLGMQLGLWFEPEMVCLGSEVAEAHPDWLLHNPASVPDPEGLSHRHEYVLDLANPDAFEHVRSQMSEVIGRLGVDYVKWDHNRDLLEPVHDGRPGTHQQTIAAYRLMDVLKAAHPGLEIESCSSGGARTDLGILAHADRVWGSDNNDPVERQESHRWTELVLPPELIGSHVGPSPAHVSGRTTELSYRAAVALQGHAGLEWDLMGCTEDELERVTAYAALYKELRPLLHTGTVIHPDHVDPALRVRGVVAPDGSRALLTVTSVRGADEALAPRLRLTGLDPDRTYTVRVRDEIGGARMGSWCTPAWMSKEPFEVGGRVLAEVGLQLPTLQPVQALILQLDAVDPR</sequence>
<dbReference type="Gene3D" id="2.60.40.1180">
    <property type="entry name" value="Golgi alpha-mannosidase II"/>
    <property type="match status" value="1"/>
</dbReference>
<comment type="caution">
    <text evidence="7">The sequence shown here is derived from an EMBL/GenBank/DDBJ whole genome shotgun (WGS) entry which is preliminary data.</text>
</comment>
<dbReference type="PROSITE" id="PS00512">
    <property type="entry name" value="ALPHA_GALACTOSIDASE"/>
    <property type="match status" value="1"/>
</dbReference>
<evidence type="ECO:0000259" key="5">
    <source>
        <dbReference type="Pfam" id="PF16874"/>
    </source>
</evidence>
<dbReference type="InterPro" id="IPR031704">
    <property type="entry name" value="Glyco_hydro_36_N"/>
</dbReference>
<dbReference type="PANTHER" id="PTHR43053">
    <property type="entry name" value="GLYCOSIDASE FAMILY 31"/>
    <property type="match status" value="1"/>
</dbReference>
<dbReference type="InterPro" id="IPR013780">
    <property type="entry name" value="Glyco_hydro_b"/>
</dbReference>
<proteinExistence type="predicted"/>
<dbReference type="InterPro" id="IPR050985">
    <property type="entry name" value="Alpha-glycosidase_related"/>
</dbReference>
<comment type="catalytic activity">
    <reaction evidence="1">
        <text>Hydrolysis of terminal, non-reducing alpha-D-galactose residues in alpha-D-galactosides, including galactose oligosaccharides, galactomannans and galactolipids.</text>
        <dbReference type="EC" id="3.2.1.22"/>
    </reaction>
</comment>
<evidence type="ECO:0000256" key="1">
    <source>
        <dbReference type="ARBA" id="ARBA00001255"/>
    </source>
</evidence>
<evidence type="ECO:0000256" key="2">
    <source>
        <dbReference type="ARBA" id="ARBA00012755"/>
    </source>
</evidence>
<dbReference type="InterPro" id="IPR038417">
    <property type="entry name" value="Alpga-gal_N_sf"/>
</dbReference>
<gene>
    <name evidence="7" type="ORF">QRT04_15790</name>
</gene>
<keyword evidence="8" id="KW-1185">Reference proteome</keyword>
<dbReference type="Pfam" id="PF02065">
    <property type="entry name" value="Melibiase"/>
    <property type="match status" value="1"/>
</dbReference>
<protein>
    <recommendedName>
        <fullName evidence="2">alpha-galactosidase</fullName>
        <ecNumber evidence="2">3.2.1.22</ecNumber>
    </recommendedName>
</protein>
<dbReference type="GO" id="GO:0004557">
    <property type="term" value="F:alpha-galactosidase activity"/>
    <property type="evidence" value="ECO:0007669"/>
    <property type="project" value="UniProtKB-EC"/>
</dbReference>
<feature type="domain" description="Glycosyl hydrolase family 36 N-terminal" evidence="6">
    <location>
        <begin position="26"/>
        <end position="257"/>
    </location>
</feature>
<dbReference type="Pfam" id="PF16874">
    <property type="entry name" value="Glyco_hydro_36C"/>
    <property type="match status" value="1"/>
</dbReference>
<dbReference type="PANTHER" id="PTHR43053:SF3">
    <property type="entry name" value="ALPHA-GALACTOSIDASE C-RELATED"/>
    <property type="match status" value="1"/>
</dbReference>
<dbReference type="PRINTS" id="PR00743">
    <property type="entry name" value="GLHYDRLASE36"/>
</dbReference>
<reference evidence="7 8" key="1">
    <citation type="submission" date="2023-06" db="EMBL/GenBank/DDBJ databases">
        <title>Cellulomonas sp. MW4 Whole genome sequence.</title>
        <authorList>
            <person name="Park S."/>
        </authorList>
    </citation>
    <scope>NUCLEOTIDE SEQUENCE [LARGE SCALE GENOMIC DNA]</scope>
    <source>
        <strain evidence="7 8">MW4</strain>
    </source>
</reference>